<reference evidence="1" key="1">
    <citation type="submission" date="2016-03" db="EMBL/GenBank/DDBJ databases">
        <title>Draft genome sequence of Rosellinia necatrix.</title>
        <authorList>
            <person name="Kanematsu S."/>
        </authorList>
    </citation>
    <scope>NUCLEOTIDE SEQUENCE [LARGE SCALE GENOMIC DNA]</scope>
    <source>
        <strain evidence="1">W97</strain>
    </source>
</reference>
<name>A0A1S8A683_ROSNE</name>
<dbReference type="EMBL" id="DF977455">
    <property type="protein sequence ID" value="GAW25614.1"/>
    <property type="molecule type" value="Genomic_DNA"/>
</dbReference>
<evidence type="ECO:0000313" key="1">
    <source>
        <dbReference type="EMBL" id="GAW25614.1"/>
    </source>
</evidence>
<sequence>MLDQSASEFHLDGKSAQSLVNFLHPDIDRLDTTSHTAAAVVSACAHSLLAERRLWNPT</sequence>
<evidence type="ECO:0000313" key="2">
    <source>
        <dbReference type="Proteomes" id="UP000054516"/>
    </source>
</evidence>
<dbReference type="AlphaFoldDB" id="A0A1S8A683"/>
<accession>A0A1S8A683</accession>
<gene>
    <name evidence="1" type="ORF">SAMD00023353_1000360</name>
</gene>
<organism evidence="1">
    <name type="scientific">Rosellinia necatrix</name>
    <name type="common">White root-rot fungus</name>
    <dbReference type="NCBI Taxonomy" id="77044"/>
    <lineage>
        <taxon>Eukaryota</taxon>
        <taxon>Fungi</taxon>
        <taxon>Dikarya</taxon>
        <taxon>Ascomycota</taxon>
        <taxon>Pezizomycotina</taxon>
        <taxon>Sordariomycetes</taxon>
        <taxon>Xylariomycetidae</taxon>
        <taxon>Xylariales</taxon>
        <taxon>Xylariaceae</taxon>
        <taxon>Rosellinia</taxon>
    </lineage>
</organism>
<keyword evidence="2" id="KW-1185">Reference proteome</keyword>
<protein>
    <submittedName>
        <fullName evidence="1">Uncharacterized protein</fullName>
    </submittedName>
</protein>
<proteinExistence type="predicted"/>
<dbReference type="Proteomes" id="UP000054516">
    <property type="component" value="Unassembled WGS sequence"/>
</dbReference>